<keyword evidence="5" id="KW-1185">Reference proteome</keyword>
<evidence type="ECO:0000313" key="5">
    <source>
        <dbReference type="Proteomes" id="UP000639338"/>
    </source>
</evidence>
<dbReference type="PANTHER" id="PTHR31650:SF1">
    <property type="entry name" value="WAX ESTER SYNTHASE_DIACYLGLYCEROL ACYLTRANSFERASE 4-RELATED"/>
    <property type="match status" value="1"/>
</dbReference>
<dbReference type="InterPro" id="IPR045034">
    <property type="entry name" value="O-acyltransferase_WSD1-like"/>
</dbReference>
<dbReference type="EMBL" id="JACMRX010000002">
    <property type="protein sequence ID" value="KAF7995522.1"/>
    <property type="molecule type" value="Genomic_DNA"/>
</dbReference>
<feature type="transmembrane region" description="Helical" evidence="2">
    <location>
        <begin position="222"/>
        <end position="249"/>
    </location>
</feature>
<name>A0A835CTM5_APHGI</name>
<organism evidence="4 5">
    <name type="scientific">Aphidius gifuensis</name>
    <name type="common">Parasitoid wasp</name>
    <dbReference type="NCBI Taxonomy" id="684658"/>
    <lineage>
        <taxon>Eukaryota</taxon>
        <taxon>Metazoa</taxon>
        <taxon>Ecdysozoa</taxon>
        <taxon>Arthropoda</taxon>
        <taxon>Hexapoda</taxon>
        <taxon>Insecta</taxon>
        <taxon>Pterygota</taxon>
        <taxon>Neoptera</taxon>
        <taxon>Endopterygota</taxon>
        <taxon>Hymenoptera</taxon>
        <taxon>Apocrita</taxon>
        <taxon>Ichneumonoidea</taxon>
        <taxon>Braconidae</taxon>
        <taxon>Aphidiinae</taxon>
        <taxon>Aphidius</taxon>
    </lineage>
</organism>
<dbReference type="InterPro" id="IPR009721">
    <property type="entry name" value="O-acyltransferase_WSD1_C"/>
</dbReference>
<dbReference type="OrthoDB" id="619536at2759"/>
<dbReference type="GO" id="GO:0005886">
    <property type="term" value="C:plasma membrane"/>
    <property type="evidence" value="ECO:0007669"/>
    <property type="project" value="TreeGrafter"/>
</dbReference>
<proteinExistence type="predicted"/>
<keyword evidence="2" id="KW-0812">Transmembrane</keyword>
<protein>
    <recommendedName>
        <fullName evidence="3">O-acyltransferase WSD1 C-terminal domain-containing protein</fullName>
    </recommendedName>
</protein>
<evidence type="ECO:0000313" key="4">
    <source>
        <dbReference type="EMBL" id="KAF7995522.1"/>
    </source>
</evidence>
<evidence type="ECO:0000256" key="1">
    <source>
        <dbReference type="SAM" id="Coils"/>
    </source>
</evidence>
<dbReference type="GO" id="GO:0019432">
    <property type="term" value="P:triglyceride biosynthetic process"/>
    <property type="evidence" value="ECO:0007669"/>
    <property type="project" value="TreeGrafter"/>
</dbReference>
<dbReference type="PANTHER" id="PTHR31650">
    <property type="entry name" value="O-ACYLTRANSFERASE (WSD1-LIKE) FAMILY PROTEIN"/>
    <property type="match status" value="1"/>
</dbReference>
<accession>A0A835CTM5</accession>
<reference evidence="4 5" key="1">
    <citation type="submission" date="2020-08" db="EMBL/GenBank/DDBJ databases">
        <title>Aphidius gifuensis genome sequencing and assembly.</title>
        <authorList>
            <person name="Du Z."/>
        </authorList>
    </citation>
    <scope>NUCLEOTIDE SEQUENCE [LARGE SCALE GENOMIC DNA]</scope>
    <source>
        <strain evidence="4">YNYX2018</strain>
        <tissue evidence="4">Adults</tissue>
    </source>
</reference>
<comment type="caution">
    <text evidence="4">The sequence shown here is derived from an EMBL/GenBank/DDBJ whole genome shotgun (WGS) entry which is preliminary data.</text>
</comment>
<feature type="coiled-coil region" evidence="1">
    <location>
        <begin position="56"/>
        <end position="86"/>
    </location>
</feature>
<sequence length="785" mass="91358">MIENNLVEDGVVQVNNDGVKKKAIITKINAIKNIVGNLEKNIGVDDGLKMQQLTSVSLMKKKIEKIDKELKDAEKLNETMLNLFRQNVTIDNFPEKIQREVQRSWHQKYDALLNLNEQSRKQIHAKNAIIKEKDYQMEIRKSDSPDNSSNQLLNYFKNKSLTCNSSKNNFNNLFYKNNYTSENAAKLGIVIVLLIFWILIIKILSLKNKNYFKFFKLNLKNILITIFNIFIWLTLGPPFVIFLLNLLIYRKIINILLKINLGDKYRGLLDGSDFIWSIEDATALSVINVLCFLELDYINDEYNIINNIKLLLKKRLLSSRKYDKLFYQRIKKYGYYYWRKYHINIDDHVKFLDDNHDDNCDGSCDDINGEYLRNIINDKCNNQLPIDNTTNWEIYVGNTKCCKLIDNKNFHDKINIPLLFRIHHSVGDGVALLRLLIEAISDANNTIKYDEYFFNYEKILSSKIHSNIIYYSNNLLTTTMPFSPTFTEIIFIIKFISKIIAEFIAKILISQDIIFDKIQNILKYFFIIISIPSCVINQTLKNQNNKKYKLSGEKLISCWMENQDDNLILKIRDIKNISGTKFSDVIITAITSNIHKYFYQAGEIVSKKLTIVVPLPMSQTSKQLNLNNNFSVGIMPLCISSINKNMESFNLELLLRRLKDVSESSKNLKNNFDYIINYWILKWLITLLPEYLLRIFIQSKSSMIFSNLPGPIDEITIMGKRLKKIAFLVPNRGYTGIGFSCLTYNGNLNLSVIVDKAIISNNKILDEIIRGSINDIKKLHEYYSI</sequence>
<keyword evidence="2" id="KW-0472">Membrane</keyword>
<feature type="transmembrane region" description="Helical" evidence="2">
    <location>
        <begin position="184"/>
        <end position="201"/>
    </location>
</feature>
<evidence type="ECO:0000259" key="3">
    <source>
        <dbReference type="Pfam" id="PF06974"/>
    </source>
</evidence>
<dbReference type="Proteomes" id="UP000639338">
    <property type="component" value="Unassembled WGS sequence"/>
</dbReference>
<dbReference type="Pfam" id="PF06974">
    <property type="entry name" value="WS_DGAT_C"/>
    <property type="match status" value="1"/>
</dbReference>
<dbReference type="GO" id="GO:0008374">
    <property type="term" value="F:O-acyltransferase activity"/>
    <property type="evidence" value="ECO:0007669"/>
    <property type="project" value="InterPro"/>
</dbReference>
<gene>
    <name evidence="4" type="ORF">HCN44_006629</name>
</gene>
<evidence type="ECO:0000256" key="2">
    <source>
        <dbReference type="SAM" id="Phobius"/>
    </source>
</evidence>
<keyword evidence="2" id="KW-1133">Transmembrane helix</keyword>
<keyword evidence="1" id="KW-0175">Coiled coil</keyword>
<dbReference type="AlphaFoldDB" id="A0A835CTM5"/>
<feature type="domain" description="O-acyltransferase WSD1 C-terminal" evidence="3">
    <location>
        <begin position="628"/>
        <end position="775"/>
    </location>
</feature>